<evidence type="ECO:0000313" key="10">
    <source>
        <dbReference type="EMBL" id="OGG43749.1"/>
    </source>
</evidence>
<keyword evidence="8" id="KW-0949">S-adenosyl-L-methionine</keyword>
<comment type="subcellular location">
    <subcellularLocation>
        <location evidence="1">Cytoplasm</location>
    </subcellularLocation>
</comment>
<name>A0A1F6C3G1_9BACT</name>
<evidence type="ECO:0000256" key="1">
    <source>
        <dbReference type="ARBA" id="ARBA00004496"/>
    </source>
</evidence>
<evidence type="ECO:0000256" key="5">
    <source>
        <dbReference type="ARBA" id="ARBA00022490"/>
    </source>
</evidence>
<dbReference type="Pfam" id="PF01135">
    <property type="entry name" value="PCMT"/>
    <property type="match status" value="1"/>
</dbReference>
<gene>
    <name evidence="10" type="ORF">A3G50_01080</name>
</gene>
<evidence type="ECO:0000313" key="11">
    <source>
        <dbReference type="Proteomes" id="UP000176633"/>
    </source>
</evidence>
<dbReference type="Proteomes" id="UP000176633">
    <property type="component" value="Unassembled WGS sequence"/>
</dbReference>
<keyword evidence="7 10" id="KW-0808">Transferase</keyword>
<dbReference type="SUPFAM" id="SSF53335">
    <property type="entry name" value="S-adenosyl-L-methionine-dependent methyltransferases"/>
    <property type="match status" value="1"/>
</dbReference>
<dbReference type="EC" id="2.1.1.77" evidence="3 9"/>
<comment type="caution">
    <text evidence="10">The sequence shown here is derived from an EMBL/GenBank/DDBJ whole genome shotgun (WGS) entry which is preliminary data.</text>
</comment>
<keyword evidence="6 10" id="KW-0489">Methyltransferase</keyword>
<dbReference type="PANTHER" id="PTHR11579:SF0">
    <property type="entry name" value="PROTEIN-L-ISOASPARTATE(D-ASPARTATE) O-METHYLTRANSFERASE"/>
    <property type="match status" value="1"/>
</dbReference>
<dbReference type="EMBL" id="MFKM01000006">
    <property type="protein sequence ID" value="OGG43749.1"/>
    <property type="molecule type" value="Genomic_DNA"/>
</dbReference>
<proteinExistence type="inferred from homology"/>
<dbReference type="GO" id="GO:0005737">
    <property type="term" value="C:cytoplasm"/>
    <property type="evidence" value="ECO:0007669"/>
    <property type="project" value="UniProtKB-SubCell"/>
</dbReference>
<dbReference type="PANTHER" id="PTHR11579">
    <property type="entry name" value="PROTEIN-L-ISOASPARTATE O-METHYLTRANSFERASE"/>
    <property type="match status" value="1"/>
</dbReference>
<dbReference type="InterPro" id="IPR000682">
    <property type="entry name" value="PCMT"/>
</dbReference>
<dbReference type="InterPro" id="IPR029063">
    <property type="entry name" value="SAM-dependent_MTases_sf"/>
</dbReference>
<evidence type="ECO:0000256" key="2">
    <source>
        <dbReference type="ARBA" id="ARBA00005369"/>
    </source>
</evidence>
<evidence type="ECO:0000256" key="8">
    <source>
        <dbReference type="ARBA" id="ARBA00022691"/>
    </source>
</evidence>
<protein>
    <recommendedName>
        <fullName evidence="4 9">Protein-L-isoaspartate O-methyltransferase</fullName>
        <ecNumber evidence="3 9">2.1.1.77</ecNumber>
    </recommendedName>
</protein>
<comment type="similarity">
    <text evidence="2">Belongs to the methyltransferase superfamily. L-isoaspartyl/D-aspartyl protein methyltransferase family.</text>
</comment>
<dbReference type="CDD" id="cd02440">
    <property type="entry name" value="AdoMet_MTases"/>
    <property type="match status" value="1"/>
</dbReference>
<accession>A0A1F6C3G1</accession>
<evidence type="ECO:0000256" key="3">
    <source>
        <dbReference type="ARBA" id="ARBA00011890"/>
    </source>
</evidence>
<keyword evidence="5" id="KW-0963">Cytoplasm</keyword>
<evidence type="ECO:0000256" key="9">
    <source>
        <dbReference type="NCBIfam" id="TIGR00080"/>
    </source>
</evidence>
<evidence type="ECO:0000256" key="7">
    <source>
        <dbReference type="ARBA" id="ARBA00022679"/>
    </source>
</evidence>
<dbReference type="GO" id="GO:0032259">
    <property type="term" value="P:methylation"/>
    <property type="evidence" value="ECO:0007669"/>
    <property type="project" value="UniProtKB-KW"/>
</dbReference>
<dbReference type="AlphaFoldDB" id="A0A1F6C3G1"/>
<organism evidence="10 11">
    <name type="scientific">Candidatus Jorgensenbacteria bacterium RIFCSPLOWO2_12_FULL_42_11</name>
    <dbReference type="NCBI Taxonomy" id="1798473"/>
    <lineage>
        <taxon>Bacteria</taxon>
        <taxon>Candidatus Joergenseniibacteriota</taxon>
    </lineage>
</organism>
<reference evidence="10 11" key="1">
    <citation type="journal article" date="2016" name="Nat. Commun.">
        <title>Thousands of microbial genomes shed light on interconnected biogeochemical processes in an aquifer system.</title>
        <authorList>
            <person name="Anantharaman K."/>
            <person name="Brown C.T."/>
            <person name="Hug L.A."/>
            <person name="Sharon I."/>
            <person name="Castelle C.J."/>
            <person name="Probst A.J."/>
            <person name="Thomas B.C."/>
            <person name="Singh A."/>
            <person name="Wilkins M.J."/>
            <person name="Karaoz U."/>
            <person name="Brodie E.L."/>
            <person name="Williams K.H."/>
            <person name="Hubbard S.S."/>
            <person name="Banfield J.F."/>
        </authorList>
    </citation>
    <scope>NUCLEOTIDE SEQUENCE [LARGE SCALE GENOMIC DNA]</scope>
</reference>
<dbReference type="GO" id="GO:0004719">
    <property type="term" value="F:protein-L-isoaspartate (D-aspartate) O-methyltransferase activity"/>
    <property type="evidence" value="ECO:0007669"/>
    <property type="project" value="UniProtKB-UniRule"/>
</dbReference>
<dbReference type="GO" id="GO:0030091">
    <property type="term" value="P:protein repair"/>
    <property type="evidence" value="ECO:0007669"/>
    <property type="project" value="UniProtKB-UniRule"/>
</dbReference>
<dbReference type="Gene3D" id="3.40.50.150">
    <property type="entry name" value="Vaccinia Virus protein VP39"/>
    <property type="match status" value="1"/>
</dbReference>
<evidence type="ECO:0000256" key="6">
    <source>
        <dbReference type="ARBA" id="ARBA00022603"/>
    </source>
</evidence>
<dbReference type="NCBIfam" id="TIGR00080">
    <property type="entry name" value="pimt"/>
    <property type="match status" value="1"/>
</dbReference>
<feature type="non-terminal residue" evidence="10">
    <location>
        <position position="203"/>
    </location>
</feature>
<evidence type="ECO:0000256" key="4">
    <source>
        <dbReference type="ARBA" id="ARBA00013346"/>
    </source>
</evidence>
<sequence length="203" mass="22337">MPTKESLIKDLISGGYLKNPFLIEVFEKIDRADFVPENLKNEAYFNQPLSIGFGQTISQPLTVAFMLELLEPKPTEKILEVGAGSGWVSALLAQIVGEKGRVCAIERVPEICKFGKRNIAKYDFIEKGIVNFVCGDASKGYLKAAPFDKVIAAAAGEEVPSAWKEELKIGGRLVMPVGNSIVVLDKIGQNEFEKKEFFGFSFV</sequence>